<dbReference type="Pfam" id="PF04740">
    <property type="entry name" value="LXG"/>
    <property type="match status" value="1"/>
</dbReference>
<evidence type="ECO:0000259" key="3">
    <source>
        <dbReference type="PROSITE" id="PS51756"/>
    </source>
</evidence>
<evidence type="ECO:0000256" key="2">
    <source>
        <dbReference type="SAM" id="Coils"/>
    </source>
</evidence>
<name>A0A9D2Q7I1_9FIRM</name>
<comment type="caution">
    <text evidence="4">The sequence shown here is derived from an EMBL/GenBank/DDBJ whole genome shotgun (WGS) entry which is preliminary data.</text>
</comment>
<feature type="domain" description="LXG" evidence="3">
    <location>
        <begin position="4"/>
        <end position="248"/>
    </location>
</feature>
<feature type="coiled-coil region" evidence="2">
    <location>
        <begin position="101"/>
        <end position="170"/>
    </location>
</feature>
<evidence type="ECO:0000313" key="4">
    <source>
        <dbReference type="EMBL" id="HJC74309.1"/>
    </source>
</evidence>
<evidence type="ECO:0000256" key="1">
    <source>
        <dbReference type="ARBA" id="ARBA00034117"/>
    </source>
</evidence>
<reference evidence="4" key="1">
    <citation type="journal article" date="2021" name="PeerJ">
        <title>Extensive microbial diversity within the chicken gut microbiome revealed by metagenomics and culture.</title>
        <authorList>
            <person name="Gilroy R."/>
            <person name="Ravi A."/>
            <person name="Getino M."/>
            <person name="Pursley I."/>
            <person name="Horton D.L."/>
            <person name="Alikhan N.F."/>
            <person name="Baker D."/>
            <person name="Gharbi K."/>
            <person name="Hall N."/>
            <person name="Watson M."/>
            <person name="Adriaenssens E.M."/>
            <person name="Foster-Nyarko E."/>
            <person name="Jarju S."/>
            <person name="Secka A."/>
            <person name="Antonio M."/>
            <person name="Oren A."/>
            <person name="Chaudhuri R.R."/>
            <person name="La Ragione R."/>
            <person name="Hildebrand F."/>
            <person name="Pallen M.J."/>
        </authorList>
    </citation>
    <scope>NUCLEOTIDE SEQUENCE</scope>
    <source>
        <strain evidence="4">CHK196-7946</strain>
    </source>
</reference>
<sequence length="659" mass="72592">MSGKDYVIKYSAMDQLYLLICNRISGWYNELADWSEEYTRLVDMESFQGTSAESAKAYLQEVHGLMICFVQQTLQVYQSRYLLYKKGYYDIDGNIYANIPQEALQDVKKKLRDESEKLQNISDSIDSSVSSVSDLIYLKNPSIFNLKDTMDGLKRELNEFDQKIESYESSELTSVQGEMQGLIDSLQTAIQGYLSNGTNIASYQPGAVAGNTNILDLYQRAMAGSEYVEEHKEEIELAAAEQEEAFAQMQADYEAACEAREAEGQAKMIQGGLAIVIGTIAIVGTAGMATPIVITAGVAGGSAIAYGASTSIEGAQDWYLGSIGDLETAAINPIRDTVFAGNQELYDLWGSLSMTVAGMCVPVGQSINGVAGMGKDVLVKTAIKTIAKETVQDTISDKISGEITEFATEKLNLNEAWSTALNIGIGLGLDKGMDFAGQKIGVSDGPRFTDDMSFDDAKRYNQYWDELEKGIHIDHPGLTKADIDAWNLADAKLNEHIAISKVDTDAVVDLRAKELAAQEAFYHPVATADTSAGKTLSTAEAEEYAFNAIKGREKSETVVLGKFEKGSNSSYDVVAQDIDAQYFNLDEWDELAAQYSNDEIWKINERFLDIQTSSGREIYLSHDPALFEGDGSFYSKEIQYLYDNGYKFIKEGDLWHAVR</sequence>
<dbReference type="EMBL" id="DWVY01000024">
    <property type="protein sequence ID" value="HJC74309.1"/>
    <property type="molecule type" value="Genomic_DNA"/>
</dbReference>
<organism evidence="4 5">
    <name type="scientific">Candidatus Mediterraneibacter faecavium</name>
    <dbReference type="NCBI Taxonomy" id="2838668"/>
    <lineage>
        <taxon>Bacteria</taxon>
        <taxon>Bacillati</taxon>
        <taxon>Bacillota</taxon>
        <taxon>Clostridia</taxon>
        <taxon>Lachnospirales</taxon>
        <taxon>Lachnospiraceae</taxon>
        <taxon>Mediterraneibacter</taxon>
    </lineage>
</organism>
<proteinExistence type="inferred from homology"/>
<accession>A0A9D2Q7I1</accession>
<protein>
    <submittedName>
        <fullName evidence="4">LXG domain-containing protein</fullName>
    </submittedName>
</protein>
<dbReference type="PROSITE" id="PS51756">
    <property type="entry name" value="LXG"/>
    <property type="match status" value="1"/>
</dbReference>
<dbReference type="AlphaFoldDB" id="A0A9D2Q7I1"/>
<dbReference type="InterPro" id="IPR006829">
    <property type="entry name" value="LXG_dom"/>
</dbReference>
<dbReference type="Proteomes" id="UP000823902">
    <property type="component" value="Unassembled WGS sequence"/>
</dbReference>
<reference evidence="4" key="2">
    <citation type="submission" date="2021-04" db="EMBL/GenBank/DDBJ databases">
        <authorList>
            <person name="Gilroy R."/>
        </authorList>
    </citation>
    <scope>NUCLEOTIDE SEQUENCE</scope>
    <source>
        <strain evidence="4">CHK196-7946</strain>
    </source>
</reference>
<comment type="similarity">
    <text evidence="1">In the N-terminal section; belongs to the LXG family.</text>
</comment>
<gene>
    <name evidence="4" type="ORF">H9697_05095</name>
</gene>
<evidence type="ECO:0000313" key="5">
    <source>
        <dbReference type="Proteomes" id="UP000823902"/>
    </source>
</evidence>
<keyword evidence="2" id="KW-0175">Coiled coil</keyword>